<dbReference type="EMBL" id="JBHRYB010000011">
    <property type="protein sequence ID" value="MFC3680634.1"/>
    <property type="molecule type" value="Genomic_DNA"/>
</dbReference>
<feature type="region of interest" description="Disordered" evidence="1">
    <location>
        <begin position="75"/>
        <end position="103"/>
    </location>
</feature>
<accession>A0ABV7VT55</accession>
<sequence length="226" mass="25425">MRQNQNPSYTELLLYARKVARHIDEAEDLLQAILLAAVEAGRTDLSCGDNRRWLFGALRKRAAFDARSAVRRQKREASSTLTLPEESTEQSQADNEEPAPEFIQTLPPSLRSTALLALAGHTRAEIAWLLRLSDTALRQRITQIKRHWRQFDGKHVTGLSNLKGELAFGQIRQALLQMARSSDLIQTSAILASHDPNGHLFVVSSQNDLSRQRKGVPTNKEELRNV</sequence>
<protein>
    <submittedName>
        <fullName evidence="2">RNA polymerase sigma factor</fullName>
    </submittedName>
</protein>
<evidence type="ECO:0000313" key="2">
    <source>
        <dbReference type="EMBL" id="MFC3680634.1"/>
    </source>
</evidence>
<gene>
    <name evidence="2" type="ORF">ACFOMG_11060</name>
</gene>
<evidence type="ECO:0000313" key="3">
    <source>
        <dbReference type="Proteomes" id="UP001595722"/>
    </source>
</evidence>
<name>A0ABV7VT55_9GAMM</name>
<reference evidence="3" key="1">
    <citation type="journal article" date="2019" name="Int. J. Syst. Evol. Microbiol.">
        <title>The Global Catalogue of Microorganisms (GCM) 10K type strain sequencing project: providing services to taxonomists for standard genome sequencing and annotation.</title>
        <authorList>
            <consortium name="The Broad Institute Genomics Platform"/>
            <consortium name="The Broad Institute Genome Sequencing Center for Infectious Disease"/>
            <person name="Wu L."/>
            <person name="Ma J."/>
        </authorList>
    </citation>
    <scope>NUCLEOTIDE SEQUENCE [LARGE SCALE GENOMIC DNA]</scope>
    <source>
        <strain evidence="3">KCTC 42424</strain>
    </source>
</reference>
<dbReference type="RefSeq" id="WP_376866649.1">
    <property type="nucleotide sequence ID" value="NZ_JBHRYB010000011.1"/>
</dbReference>
<evidence type="ECO:0000256" key="1">
    <source>
        <dbReference type="SAM" id="MobiDB-lite"/>
    </source>
</evidence>
<dbReference type="Gene3D" id="1.20.140.160">
    <property type="match status" value="1"/>
</dbReference>
<proteinExistence type="predicted"/>
<dbReference type="Proteomes" id="UP001595722">
    <property type="component" value="Unassembled WGS sequence"/>
</dbReference>
<comment type="caution">
    <text evidence="2">The sequence shown here is derived from an EMBL/GenBank/DDBJ whole genome shotgun (WGS) entry which is preliminary data.</text>
</comment>
<organism evidence="2 3">
    <name type="scientific">Bacterioplanoides pacificum</name>
    <dbReference type="NCBI Taxonomy" id="1171596"/>
    <lineage>
        <taxon>Bacteria</taxon>
        <taxon>Pseudomonadati</taxon>
        <taxon>Pseudomonadota</taxon>
        <taxon>Gammaproteobacteria</taxon>
        <taxon>Oceanospirillales</taxon>
        <taxon>Oceanospirillaceae</taxon>
        <taxon>Bacterioplanoides</taxon>
    </lineage>
</organism>
<keyword evidence="3" id="KW-1185">Reference proteome</keyword>